<feature type="binding site" evidence="1">
    <location>
        <position position="183"/>
    </location>
    <ligand>
        <name>ATP</name>
        <dbReference type="ChEBI" id="CHEBI:30616"/>
    </ligand>
</feature>
<keyword evidence="3" id="KW-0812">Transmembrane</keyword>
<feature type="domain" description="Protein kinase" evidence="4">
    <location>
        <begin position="148"/>
        <end position="414"/>
    </location>
</feature>
<keyword evidence="3" id="KW-1133">Transmembrane helix</keyword>
<dbReference type="PANTHER" id="PTHR47209">
    <property type="entry name" value="OS06G0639500 PROTEIN"/>
    <property type="match status" value="1"/>
</dbReference>
<gene>
    <name evidence="5" type="ORF">Taro_003383</name>
</gene>
<dbReference type="EMBL" id="NMUH01000087">
    <property type="protein sequence ID" value="MQL71043.1"/>
    <property type="molecule type" value="Genomic_DNA"/>
</dbReference>
<dbReference type="CDD" id="cd14014">
    <property type="entry name" value="STKc_PknB_like"/>
    <property type="match status" value="1"/>
</dbReference>
<evidence type="ECO:0000259" key="4">
    <source>
        <dbReference type="PROSITE" id="PS50011"/>
    </source>
</evidence>
<evidence type="ECO:0000256" key="2">
    <source>
        <dbReference type="SAM" id="MobiDB-lite"/>
    </source>
</evidence>
<feature type="region of interest" description="Disordered" evidence="2">
    <location>
        <begin position="687"/>
        <end position="736"/>
    </location>
</feature>
<dbReference type="GO" id="GO:0005524">
    <property type="term" value="F:ATP binding"/>
    <property type="evidence" value="ECO:0007669"/>
    <property type="project" value="UniProtKB-UniRule"/>
</dbReference>
<keyword evidence="1" id="KW-0547">Nucleotide-binding</keyword>
<protein>
    <recommendedName>
        <fullName evidence="4">Protein kinase domain-containing protein</fullName>
    </recommendedName>
</protein>
<proteinExistence type="predicted"/>
<feature type="compositionally biased region" description="Low complexity" evidence="2">
    <location>
        <begin position="702"/>
        <end position="713"/>
    </location>
</feature>
<dbReference type="InterPro" id="IPR001245">
    <property type="entry name" value="Ser-Thr/Tyr_kinase_cat_dom"/>
</dbReference>
<dbReference type="AlphaFoldDB" id="A0A843TNL3"/>
<evidence type="ECO:0000313" key="5">
    <source>
        <dbReference type="EMBL" id="MQL71043.1"/>
    </source>
</evidence>
<dbReference type="PROSITE" id="PS50011">
    <property type="entry name" value="PROTEIN_KINASE_DOM"/>
    <property type="match status" value="1"/>
</dbReference>
<dbReference type="PANTHER" id="PTHR47209:SF1">
    <property type="entry name" value="OS06G0639500 PROTEIN"/>
    <property type="match status" value="1"/>
</dbReference>
<reference evidence="5" key="1">
    <citation type="submission" date="2017-07" db="EMBL/GenBank/DDBJ databases">
        <title>Taro Niue Genome Assembly and Annotation.</title>
        <authorList>
            <person name="Atibalentja N."/>
            <person name="Keating K."/>
            <person name="Fields C.J."/>
        </authorList>
    </citation>
    <scope>NUCLEOTIDE SEQUENCE</scope>
    <source>
        <strain evidence="5">Niue_2</strain>
        <tissue evidence="5">Leaf</tissue>
    </source>
</reference>
<evidence type="ECO:0000313" key="6">
    <source>
        <dbReference type="Proteomes" id="UP000652761"/>
    </source>
</evidence>
<accession>A0A843TNL3</accession>
<organism evidence="5 6">
    <name type="scientific">Colocasia esculenta</name>
    <name type="common">Wild taro</name>
    <name type="synonym">Arum esculentum</name>
    <dbReference type="NCBI Taxonomy" id="4460"/>
    <lineage>
        <taxon>Eukaryota</taxon>
        <taxon>Viridiplantae</taxon>
        <taxon>Streptophyta</taxon>
        <taxon>Embryophyta</taxon>
        <taxon>Tracheophyta</taxon>
        <taxon>Spermatophyta</taxon>
        <taxon>Magnoliopsida</taxon>
        <taxon>Liliopsida</taxon>
        <taxon>Araceae</taxon>
        <taxon>Aroideae</taxon>
        <taxon>Colocasieae</taxon>
        <taxon>Colocasia</taxon>
    </lineage>
</organism>
<comment type="caution">
    <text evidence="5">The sequence shown here is derived from an EMBL/GenBank/DDBJ whole genome shotgun (WGS) entry which is preliminary data.</text>
</comment>
<dbReference type="PROSITE" id="PS00107">
    <property type="entry name" value="PROTEIN_KINASE_ATP"/>
    <property type="match status" value="1"/>
</dbReference>
<dbReference type="Proteomes" id="UP000652761">
    <property type="component" value="Unassembled WGS sequence"/>
</dbReference>
<dbReference type="InterPro" id="IPR053293">
    <property type="entry name" value="OCM_Kinase"/>
</dbReference>
<keyword evidence="6" id="KW-1185">Reference proteome</keyword>
<keyword evidence="1" id="KW-0067">ATP-binding</keyword>
<dbReference type="Gene3D" id="1.10.510.10">
    <property type="entry name" value="Transferase(Phosphotransferase) domain 1"/>
    <property type="match status" value="1"/>
</dbReference>
<evidence type="ECO:0000256" key="1">
    <source>
        <dbReference type="PROSITE-ProRule" id="PRU10141"/>
    </source>
</evidence>
<dbReference type="InterPro" id="IPR000719">
    <property type="entry name" value="Prot_kinase_dom"/>
</dbReference>
<dbReference type="InterPro" id="IPR011009">
    <property type="entry name" value="Kinase-like_dom_sf"/>
</dbReference>
<dbReference type="OrthoDB" id="4062651at2759"/>
<dbReference type="Pfam" id="PF07714">
    <property type="entry name" value="PK_Tyr_Ser-Thr"/>
    <property type="match status" value="1"/>
</dbReference>
<dbReference type="GO" id="GO:0004672">
    <property type="term" value="F:protein kinase activity"/>
    <property type="evidence" value="ECO:0007669"/>
    <property type="project" value="InterPro"/>
</dbReference>
<name>A0A843TNL3_COLES</name>
<sequence length="736" mass="81701">MLVANRLVGGLQQATPPIGWGDVTTPPLGVPFDSDSCSARDYARIFLRPPICIVPALSSFFLRSGAEPGLERGCPSSRCMQLCPFLHIYSTQGVGAIPFPSRTMAHKIAPSQQTEPFEYVLYEGDPDHLKTVVSSPIQKCPRISPDVLKLTHRIGRGVFGDLWIATHHLFTEDYDEYHEVAVKMLHPMKEDQIAVFLAKFDEAFSKCQGLRGVCLLQGILKKMGNVCIAMKFYEGGSVGDKMARLKGGRLPMSDTLRYGIDLVQGIMELHSRGLLVLNVKPCNVLLEENDRAILGDFGLPYLLLEISLPSSDLVQRLGTPNYMAPEQWQPDIRGPISYETDTWGFGCCILEMLSGTQPWCGRSPEEIYHLVVTKQEKPNIPRGLPPALEDVLHGCFEYDLRNRPLFGDILHAFESCKDRISDDGSWVGPGTNLAAKLTTQCSFTDWSLMKDHLQVGDIVRSRKPKNICRLENMEIPEGTVVGMESSGERGAHVLVRVHGIHDPLRVPLYTLERVSFGFACGDWVRIKREVKKHSPVGILHSVNRDGSVSVGFVGMETLWQGNCTDLQMAESYCVGQFVRLKANLSKGRFEWPHKKDGTWATGRISQIFPNACLVVRFPGILRFGDAGNFLADPAEVEMVSFSTCDSIVKKYQHLEDFHWVVRPLVIAMGLFTVLKLGFFVGKIGKSRRKKLPGSGLAMTDRQQAQDSQSASSSTWLPPPVANILFREGSTSGPASR</sequence>
<feature type="transmembrane region" description="Helical" evidence="3">
    <location>
        <begin position="659"/>
        <end position="680"/>
    </location>
</feature>
<keyword evidence="3" id="KW-0472">Membrane</keyword>
<evidence type="ECO:0000256" key="3">
    <source>
        <dbReference type="SAM" id="Phobius"/>
    </source>
</evidence>
<dbReference type="SUPFAM" id="SSF56112">
    <property type="entry name" value="Protein kinase-like (PK-like)"/>
    <property type="match status" value="1"/>
</dbReference>
<dbReference type="InterPro" id="IPR017441">
    <property type="entry name" value="Protein_kinase_ATP_BS"/>
</dbReference>